<keyword evidence="2 3" id="KW-0040">ANK repeat</keyword>
<organism evidence="7 8">
    <name type="scientific">Physocladia obscura</name>
    <dbReference type="NCBI Taxonomy" id="109957"/>
    <lineage>
        <taxon>Eukaryota</taxon>
        <taxon>Fungi</taxon>
        <taxon>Fungi incertae sedis</taxon>
        <taxon>Chytridiomycota</taxon>
        <taxon>Chytridiomycota incertae sedis</taxon>
        <taxon>Chytridiomycetes</taxon>
        <taxon>Chytridiales</taxon>
        <taxon>Chytriomycetaceae</taxon>
        <taxon>Physocladia</taxon>
    </lineage>
</organism>
<dbReference type="Pfam" id="PF00023">
    <property type="entry name" value="Ank"/>
    <property type="match status" value="1"/>
</dbReference>
<dbReference type="InterPro" id="IPR036770">
    <property type="entry name" value="Ankyrin_rpt-contain_sf"/>
</dbReference>
<sequence>MDFASGNQAPTGRAQGEQAAIVSKDTLSTDPVQATTASVASSEAPQPLQLPQLLQHVQQPTLPAANANTGVNSNTNAITNININANTNASTNGNAGLTPPAVTVASDHLPVSVPVSPPVAAAVAQIAPPLGPPPVIYGAVYSNIPVYEMMCNGVALMRRRADSYFNVTQVLKVAGLDKLQRQRIIDNEAPASERVLGGYGKYQGTWLPYEDSIALARKYGAELLIKPLVDFKPPQASAQTIGQSKQPTATSSRPQSQASNNHSAGRSQANTSKSTVSIPAKRKEVEPPEQKSSKAVSRPKRVARPARLVEDSDSSFNSADDDDDDGDPQQNVSGISATISLTTTSRQTATRMTKRPRQTVNDTDEEASGAEPFTTINTVQKQYSPMEIQRQLLLAIFVSTDATRNSIPDFITQQKPADCNIAIDDAGHTALHWAATLARIPLVKALIATKMCTPDCTNALGETALTRAVLASNNFDAQTFSALLQALGPACVAKQDTRSRSVLHHIALVVTARGHAVAARHYCECVLDYIAKTHGAPKAVGLDLKGVLDLRDCNGDTAINIASRLGSRVLVEMLVEAGADYNIANMSGLRPIDFGMEEACKPIKPAVVPVIVAAGASGAGGLLSLSESDLILEKASNLSTDIQKLLESLNTSFAKEVKTKQLHVIAKQKQIESLAQELTEHVRTNQALRVQNGRLPDLSAKLQAVESILKSEVEKQAHDSRVSMESDLKKIKNNDGTKNVIMDIESDGVYVGGNGDTHQDPDVLREQVQILRTHIMRQETECKKLEQTVSEIRRRDAEHQMNYKNVISMCCNIPVEQITPEMLAALLQAVESEENGSGMSLLLDGISGVRGNGNIENTTGLSVDTGLPNSEEFNDVLDGLLFKAAAL</sequence>
<dbReference type="GO" id="GO:0030907">
    <property type="term" value="C:MBF transcription complex"/>
    <property type="evidence" value="ECO:0007669"/>
    <property type="project" value="TreeGrafter"/>
</dbReference>
<keyword evidence="4" id="KW-0175">Coiled coil</keyword>
<keyword evidence="1" id="KW-0677">Repeat</keyword>
<dbReference type="SUPFAM" id="SSF48403">
    <property type="entry name" value="Ankyrin repeat"/>
    <property type="match status" value="1"/>
</dbReference>
<feature type="coiled-coil region" evidence="4">
    <location>
        <begin position="768"/>
        <end position="795"/>
    </location>
</feature>
<proteinExistence type="predicted"/>
<dbReference type="GO" id="GO:0001228">
    <property type="term" value="F:DNA-binding transcription activator activity, RNA polymerase II-specific"/>
    <property type="evidence" value="ECO:0007669"/>
    <property type="project" value="UniProtKB-ARBA"/>
</dbReference>
<dbReference type="SMART" id="SM00248">
    <property type="entry name" value="ANK"/>
    <property type="match status" value="2"/>
</dbReference>
<feature type="domain" description="HTH APSES-type" evidence="6">
    <location>
        <begin position="136"/>
        <end position="240"/>
    </location>
</feature>
<dbReference type="GO" id="GO:0003677">
    <property type="term" value="F:DNA binding"/>
    <property type="evidence" value="ECO:0007669"/>
    <property type="project" value="InterPro"/>
</dbReference>
<dbReference type="EMBL" id="JADGJH010000658">
    <property type="protein sequence ID" value="KAJ3124668.1"/>
    <property type="molecule type" value="Genomic_DNA"/>
</dbReference>
<accession>A0AAD5T4K2</accession>
<feature type="region of interest" description="Disordered" evidence="5">
    <location>
        <begin position="26"/>
        <end position="45"/>
    </location>
</feature>
<name>A0AAD5T4K2_9FUNG</name>
<dbReference type="SMART" id="SM01252">
    <property type="entry name" value="KilA-N"/>
    <property type="match status" value="1"/>
</dbReference>
<dbReference type="Proteomes" id="UP001211907">
    <property type="component" value="Unassembled WGS sequence"/>
</dbReference>
<evidence type="ECO:0000256" key="5">
    <source>
        <dbReference type="SAM" id="MobiDB-lite"/>
    </source>
</evidence>
<dbReference type="InterPro" id="IPR036887">
    <property type="entry name" value="HTH_APSES_sf"/>
</dbReference>
<dbReference type="InterPro" id="IPR051642">
    <property type="entry name" value="SWI6-like"/>
</dbReference>
<feature type="compositionally biased region" description="Basic and acidic residues" evidence="5">
    <location>
        <begin position="281"/>
        <end position="292"/>
    </location>
</feature>
<dbReference type="PANTHER" id="PTHR43828">
    <property type="entry name" value="ASPARAGINASE"/>
    <property type="match status" value="1"/>
</dbReference>
<comment type="caution">
    <text evidence="7">The sequence shown here is derived from an EMBL/GenBank/DDBJ whole genome shotgun (WGS) entry which is preliminary data.</text>
</comment>
<keyword evidence="8" id="KW-1185">Reference proteome</keyword>
<dbReference type="AlphaFoldDB" id="A0AAD5T4K2"/>
<feature type="repeat" description="ANK" evidence="3">
    <location>
        <begin position="554"/>
        <end position="586"/>
    </location>
</feature>
<dbReference type="PANTHER" id="PTHR43828:SF3">
    <property type="entry name" value="CHROMO DOMAIN-CONTAINING PROTEIN"/>
    <property type="match status" value="1"/>
</dbReference>
<feature type="region of interest" description="Disordered" evidence="5">
    <location>
        <begin position="236"/>
        <end position="369"/>
    </location>
</feature>
<evidence type="ECO:0000256" key="2">
    <source>
        <dbReference type="ARBA" id="ARBA00023043"/>
    </source>
</evidence>
<dbReference type="InterPro" id="IPR003163">
    <property type="entry name" value="Tscrpt_reg_HTH_APSES-type"/>
</dbReference>
<dbReference type="Gene3D" id="3.10.260.10">
    <property type="entry name" value="Transcription regulator HTH, APSES-type DNA-binding domain"/>
    <property type="match status" value="1"/>
</dbReference>
<evidence type="ECO:0000313" key="7">
    <source>
        <dbReference type="EMBL" id="KAJ3124668.1"/>
    </source>
</evidence>
<dbReference type="PROSITE" id="PS50297">
    <property type="entry name" value="ANK_REP_REGION"/>
    <property type="match status" value="1"/>
</dbReference>
<dbReference type="PROSITE" id="PS50088">
    <property type="entry name" value="ANK_REPEAT"/>
    <property type="match status" value="1"/>
</dbReference>
<evidence type="ECO:0000313" key="8">
    <source>
        <dbReference type="Proteomes" id="UP001211907"/>
    </source>
</evidence>
<evidence type="ECO:0000259" key="6">
    <source>
        <dbReference type="PROSITE" id="PS51299"/>
    </source>
</evidence>
<dbReference type="GO" id="GO:0033309">
    <property type="term" value="C:SBF transcription complex"/>
    <property type="evidence" value="ECO:0007669"/>
    <property type="project" value="TreeGrafter"/>
</dbReference>
<feature type="compositionally biased region" description="Polar residues" evidence="5">
    <location>
        <begin position="26"/>
        <end position="44"/>
    </location>
</feature>
<feature type="compositionally biased region" description="Low complexity" evidence="5">
    <location>
        <begin position="337"/>
        <end position="351"/>
    </location>
</feature>
<evidence type="ECO:0000256" key="3">
    <source>
        <dbReference type="PROSITE-ProRule" id="PRU00023"/>
    </source>
</evidence>
<reference evidence="7" key="1">
    <citation type="submission" date="2020-05" db="EMBL/GenBank/DDBJ databases">
        <title>Phylogenomic resolution of chytrid fungi.</title>
        <authorList>
            <person name="Stajich J.E."/>
            <person name="Amses K."/>
            <person name="Simmons R."/>
            <person name="Seto K."/>
            <person name="Myers J."/>
            <person name="Bonds A."/>
            <person name="Quandt C.A."/>
            <person name="Barry K."/>
            <person name="Liu P."/>
            <person name="Grigoriev I."/>
            <person name="Longcore J.E."/>
            <person name="James T.Y."/>
        </authorList>
    </citation>
    <scope>NUCLEOTIDE SEQUENCE</scope>
    <source>
        <strain evidence="7">JEL0513</strain>
    </source>
</reference>
<evidence type="ECO:0000256" key="1">
    <source>
        <dbReference type="ARBA" id="ARBA00022737"/>
    </source>
</evidence>
<gene>
    <name evidence="7" type="primary">SWI6_5</name>
    <name evidence="7" type="ORF">HK100_011152</name>
</gene>
<dbReference type="Gene3D" id="1.25.40.20">
    <property type="entry name" value="Ankyrin repeat-containing domain"/>
    <property type="match status" value="1"/>
</dbReference>
<protein>
    <submittedName>
        <fullName evidence="7">Transcriptional regulator swi6</fullName>
    </submittedName>
</protein>
<dbReference type="InterPro" id="IPR002110">
    <property type="entry name" value="Ankyrin_rpt"/>
</dbReference>
<dbReference type="PROSITE" id="PS51299">
    <property type="entry name" value="HTH_APSES"/>
    <property type="match status" value="1"/>
</dbReference>
<dbReference type="InterPro" id="IPR018004">
    <property type="entry name" value="KilA/APSES_HTH"/>
</dbReference>
<evidence type="ECO:0000256" key="4">
    <source>
        <dbReference type="SAM" id="Coils"/>
    </source>
</evidence>
<dbReference type="SUPFAM" id="SSF54616">
    <property type="entry name" value="DNA-binding domain of Mlu1-box binding protein MBP1"/>
    <property type="match status" value="1"/>
</dbReference>
<feature type="compositionally biased region" description="Polar residues" evidence="5">
    <location>
        <begin position="236"/>
        <end position="277"/>
    </location>
</feature>